<name>A0A3N0VKJ0_9GAMM</name>
<dbReference type="RefSeq" id="WP_123210074.1">
    <property type="nucleotide sequence ID" value="NZ_RJVO01000001.1"/>
</dbReference>
<dbReference type="Proteomes" id="UP000282106">
    <property type="component" value="Unassembled WGS sequence"/>
</dbReference>
<evidence type="ECO:0000313" key="2">
    <source>
        <dbReference type="Proteomes" id="UP000282106"/>
    </source>
</evidence>
<dbReference type="InParanoid" id="A0A3N0VKJ0"/>
<sequence length="62" mass="7081">MGLSEAIRRAAECGCELEPIPGRRRYLIRAIGYDADPYEIDEDVLLGLSSEEFLREWIPARV</sequence>
<proteinExistence type="predicted"/>
<protein>
    <submittedName>
        <fullName evidence="1">Uncharacterized protein</fullName>
    </submittedName>
</protein>
<comment type="caution">
    <text evidence="1">The sequence shown here is derived from an EMBL/GenBank/DDBJ whole genome shotgun (WGS) entry which is preliminary data.</text>
</comment>
<gene>
    <name evidence="1" type="ORF">ED208_01455</name>
</gene>
<organism evidence="1 2">
    <name type="scientific">Stagnimonas aquatica</name>
    <dbReference type="NCBI Taxonomy" id="2689987"/>
    <lineage>
        <taxon>Bacteria</taxon>
        <taxon>Pseudomonadati</taxon>
        <taxon>Pseudomonadota</taxon>
        <taxon>Gammaproteobacteria</taxon>
        <taxon>Nevskiales</taxon>
        <taxon>Nevskiaceae</taxon>
        <taxon>Stagnimonas</taxon>
    </lineage>
</organism>
<dbReference type="EMBL" id="RJVO01000001">
    <property type="protein sequence ID" value="ROH93220.1"/>
    <property type="molecule type" value="Genomic_DNA"/>
</dbReference>
<evidence type="ECO:0000313" key="1">
    <source>
        <dbReference type="EMBL" id="ROH93220.1"/>
    </source>
</evidence>
<keyword evidence="2" id="KW-1185">Reference proteome</keyword>
<dbReference type="AlphaFoldDB" id="A0A3N0VKJ0"/>
<reference evidence="1 2" key="1">
    <citation type="submission" date="2018-10" db="EMBL/GenBank/DDBJ databases">
        <authorList>
            <person name="Chen W.-M."/>
        </authorList>
    </citation>
    <scope>NUCLEOTIDE SEQUENCE [LARGE SCALE GENOMIC DNA]</scope>
    <source>
        <strain evidence="1 2">THS-13</strain>
    </source>
</reference>
<accession>A0A3N0VKJ0</accession>